<organism evidence="2 3">
    <name type="scientific">Platanthera zijinensis</name>
    <dbReference type="NCBI Taxonomy" id="2320716"/>
    <lineage>
        <taxon>Eukaryota</taxon>
        <taxon>Viridiplantae</taxon>
        <taxon>Streptophyta</taxon>
        <taxon>Embryophyta</taxon>
        <taxon>Tracheophyta</taxon>
        <taxon>Spermatophyta</taxon>
        <taxon>Magnoliopsida</taxon>
        <taxon>Liliopsida</taxon>
        <taxon>Asparagales</taxon>
        <taxon>Orchidaceae</taxon>
        <taxon>Orchidoideae</taxon>
        <taxon>Orchideae</taxon>
        <taxon>Orchidinae</taxon>
        <taxon>Platanthera</taxon>
    </lineage>
</organism>
<feature type="region of interest" description="Disordered" evidence="1">
    <location>
        <begin position="239"/>
        <end position="259"/>
    </location>
</feature>
<evidence type="ECO:0000313" key="3">
    <source>
        <dbReference type="Proteomes" id="UP001418222"/>
    </source>
</evidence>
<protein>
    <submittedName>
        <fullName evidence="2">Uncharacterized protein</fullName>
    </submittedName>
</protein>
<comment type="caution">
    <text evidence="2">The sequence shown here is derived from an EMBL/GenBank/DDBJ whole genome shotgun (WGS) entry which is preliminary data.</text>
</comment>
<evidence type="ECO:0000313" key="2">
    <source>
        <dbReference type="EMBL" id="KAK8944607.1"/>
    </source>
</evidence>
<dbReference type="AlphaFoldDB" id="A0AAP0BMI6"/>
<accession>A0AAP0BMI6</accession>
<sequence>MFWRGCEGGCMCCREGLGGVPSRLGSQDEFSWWIVASIHACLDHSFFYFTNRVIDGELYQQVRLVASVPGYHSGSNLKKIRTILEECEFEEEFIKAPLVYQKSPWSQKTVSARTDATVAFHAADHKQCKLSEADLDAFVEKYMADSPVHVCLLEDQERINFSTATHIAVRIDHFDCGFKFPILWEIAEIFEHYCMVSRQLAPNTQAANYSYISYLRSEKIVDVKVMGFPNKIHNWTSSGLGSTRKSTANSDLSDPTQREWKKKIVRKRKEQGDPSAVYSSSKSFCLEGFGKNLKDLRGNPMIHWHSKGKHVRLSTALPSYKSPKISRHAHVAISTLYGKRNMHDH</sequence>
<keyword evidence="3" id="KW-1185">Reference proteome</keyword>
<proteinExistence type="predicted"/>
<feature type="compositionally biased region" description="Polar residues" evidence="1">
    <location>
        <begin position="239"/>
        <end position="255"/>
    </location>
</feature>
<dbReference type="EMBL" id="JBBWWQ010000006">
    <property type="protein sequence ID" value="KAK8944607.1"/>
    <property type="molecule type" value="Genomic_DNA"/>
</dbReference>
<gene>
    <name evidence="2" type="ORF">KSP39_PZI007929</name>
</gene>
<reference evidence="2 3" key="1">
    <citation type="journal article" date="2022" name="Nat. Plants">
        <title>Genomes of leafy and leafless Platanthera orchids illuminate the evolution of mycoheterotrophy.</title>
        <authorList>
            <person name="Li M.H."/>
            <person name="Liu K.W."/>
            <person name="Li Z."/>
            <person name="Lu H.C."/>
            <person name="Ye Q.L."/>
            <person name="Zhang D."/>
            <person name="Wang J.Y."/>
            <person name="Li Y.F."/>
            <person name="Zhong Z.M."/>
            <person name="Liu X."/>
            <person name="Yu X."/>
            <person name="Liu D.K."/>
            <person name="Tu X.D."/>
            <person name="Liu B."/>
            <person name="Hao Y."/>
            <person name="Liao X.Y."/>
            <person name="Jiang Y.T."/>
            <person name="Sun W.H."/>
            <person name="Chen J."/>
            <person name="Chen Y.Q."/>
            <person name="Ai Y."/>
            <person name="Zhai J.W."/>
            <person name="Wu S.S."/>
            <person name="Zhou Z."/>
            <person name="Hsiao Y.Y."/>
            <person name="Wu W.L."/>
            <person name="Chen Y.Y."/>
            <person name="Lin Y.F."/>
            <person name="Hsu J.L."/>
            <person name="Li C.Y."/>
            <person name="Wang Z.W."/>
            <person name="Zhao X."/>
            <person name="Zhong W.Y."/>
            <person name="Ma X.K."/>
            <person name="Ma L."/>
            <person name="Huang J."/>
            <person name="Chen G.Z."/>
            <person name="Huang M.Z."/>
            <person name="Huang L."/>
            <person name="Peng D.H."/>
            <person name="Luo Y.B."/>
            <person name="Zou S.Q."/>
            <person name="Chen S.P."/>
            <person name="Lan S."/>
            <person name="Tsai W.C."/>
            <person name="Van de Peer Y."/>
            <person name="Liu Z.J."/>
        </authorList>
    </citation>
    <scope>NUCLEOTIDE SEQUENCE [LARGE SCALE GENOMIC DNA]</scope>
    <source>
        <strain evidence="2">Lor287</strain>
    </source>
</reference>
<dbReference type="Proteomes" id="UP001418222">
    <property type="component" value="Unassembled WGS sequence"/>
</dbReference>
<evidence type="ECO:0000256" key="1">
    <source>
        <dbReference type="SAM" id="MobiDB-lite"/>
    </source>
</evidence>
<name>A0AAP0BMI6_9ASPA</name>